<dbReference type="InterPro" id="IPR000595">
    <property type="entry name" value="cNMP-bd_dom"/>
</dbReference>
<dbReference type="SUPFAM" id="SSF51206">
    <property type="entry name" value="cAMP-binding domain-like"/>
    <property type="match status" value="2"/>
</dbReference>
<keyword evidence="1" id="KW-0010">Activator</keyword>
<dbReference type="PROSITE" id="PS00889">
    <property type="entry name" value="CNMP_BINDING_2"/>
    <property type="match status" value="1"/>
</dbReference>
<sequence length="605" mass="66991">MSSEDVFSFLHEHPLLRGIPDDELRMAASSIQSIEFMDGQPLLVEGEIGTECYFIRTGHVQVSSRNLVGKSMLLAELGPGALVGEIGLLQNERRTARVTAIGDVSALRLDRPLFEVLAKSSPLFHESMLLTVRIRMIHRKLRNATIWSVIPDAELRGLAEVTSVRKVAKGETVVSEGTLADQFYMVSRGRLEARGRKRKRTVLLEGDFFGEAMLLTDTPSEVAVTASEDSELLVMGKSEFLYVLSYYAPIQKQFMEILHIRTPHLVSKVNYEYGGEPEPVSDILPKARERWMDVLLWLGGGFIALSLLALFLNNRWLSIVVMIVGGLVGPVTFVSYIRDHQLLGFRQTRLSLIFASSAIFAVPVAWFLERAWLLGIGDSGLDFAQFRLPLFVSLIEESVKLLVCIALVRTRQMHFLMDAVVFGAAAGMGFAAVESMVYGWSHMDEASSVGMLSVLWIRALLSPFGHGAWTAIAAVGIWIGVASTKSKAFGNARVVYKVGGAILLLLIVIGLHALWDYHFANGWAKIGMMAVIGCIDIILLYVLIRIGRREEIQTLSTMNPYVQEQLQHHDPDDTTSGELHCSGCGTLSPRSTRYCARCGHALRIK</sequence>
<dbReference type="PROSITE" id="PS50042">
    <property type="entry name" value="CNMP_BINDING_3"/>
    <property type="match status" value="2"/>
</dbReference>
<dbReference type="CDD" id="cd00038">
    <property type="entry name" value="CAP_ED"/>
    <property type="match status" value="2"/>
</dbReference>
<dbReference type="Pfam" id="PF13367">
    <property type="entry name" value="PrsW-protease"/>
    <property type="match status" value="1"/>
</dbReference>
<evidence type="ECO:0000313" key="4">
    <source>
        <dbReference type="EMBL" id="MFC0393613.1"/>
    </source>
</evidence>
<proteinExistence type="predicted"/>
<keyword evidence="2" id="KW-0812">Transmembrane</keyword>
<feature type="transmembrane region" description="Helical" evidence="2">
    <location>
        <begin position="318"/>
        <end position="337"/>
    </location>
</feature>
<organism evidence="4 5">
    <name type="scientific">Paenibacillus mendelii</name>
    <dbReference type="NCBI Taxonomy" id="206163"/>
    <lineage>
        <taxon>Bacteria</taxon>
        <taxon>Bacillati</taxon>
        <taxon>Bacillota</taxon>
        <taxon>Bacilli</taxon>
        <taxon>Bacillales</taxon>
        <taxon>Paenibacillaceae</taxon>
        <taxon>Paenibacillus</taxon>
    </lineage>
</organism>
<keyword evidence="5" id="KW-1185">Reference proteome</keyword>
<comment type="caution">
    <text evidence="4">The sequence shown here is derived from an EMBL/GenBank/DDBJ whole genome shotgun (WGS) entry which is preliminary data.</text>
</comment>
<dbReference type="InterPro" id="IPR018490">
    <property type="entry name" value="cNMP-bd_dom_sf"/>
</dbReference>
<dbReference type="InterPro" id="IPR018488">
    <property type="entry name" value="cNMP-bd_CS"/>
</dbReference>
<dbReference type="Proteomes" id="UP001589818">
    <property type="component" value="Unassembled WGS sequence"/>
</dbReference>
<keyword evidence="2" id="KW-0472">Membrane</keyword>
<protein>
    <submittedName>
        <fullName evidence="4">Cyclic nucleotide-binding domain-containing protein</fullName>
    </submittedName>
</protein>
<keyword evidence="2" id="KW-1133">Transmembrane helix</keyword>
<dbReference type="SMART" id="SM00100">
    <property type="entry name" value="cNMP"/>
    <property type="match status" value="2"/>
</dbReference>
<name>A0ABV6JGB1_9BACL</name>
<feature type="transmembrane region" description="Helical" evidence="2">
    <location>
        <begin position="494"/>
        <end position="514"/>
    </location>
</feature>
<dbReference type="Gene3D" id="2.60.120.10">
    <property type="entry name" value="Jelly Rolls"/>
    <property type="match status" value="2"/>
</dbReference>
<dbReference type="InterPro" id="IPR026898">
    <property type="entry name" value="PrsW"/>
</dbReference>
<dbReference type="PROSITE" id="PS00888">
    <property type="entry name" value="CNMP_BINDING_1"/>
    <property type="match status" value="1"/>
</dbReference>
<feature type="transmembrane region" description="Helical" evidence="2">
    <location>
        <begin position="388"/>
        <end position="408"/>
    </location>
</feature>
<dbReference type="PANTHER" id="PTHR11635:SF152">
    <property type="entry name" value="CAMP-DEPENDENT PROTEIN KINASE TYPE I REGULATORY SUBUNIT-RELATED"/>
    <property type="match status" value="1"/>
</dbReference>
<evidence type="ECO:0000313" key="5">
    <source>
        <dbReference type="Proteomes" id="UP001589818"/>
    </source>
</evidence>
<feature type="domain" description="Cyclic nucleotide-binding" evidence="3">
    <location>
        <begin position="15"/>
        <end position="117"/>
    </location>
</feature>
<dbReference type="PANTHER" id="PTHR11635">
    <property type="entry name" value="CAMP-DEPENDENT PROTEIN KINASE REGULATORY CHAIN"/>
    <property type="match status" value="1"/>
</dbReference>
<reference evidence="4 5" key="1">
    <citation type="submission" date="2024-09" db="EMBL/GenBank/DDBJ databases">
        <authorList>
            <person name="Sun Q."/>
            <person name="Mori K."/>
        </authorList>
    </citation>
    <scope>NUCLEOTIDE SEQUENCE [LARGE SCALE GENOMIC DNA]</scope>
    <source>
        <strain evidence="4 5">CCM 4839</strain>
    </source>
</reference>
<dbReference type="EMBL" id="JBHLVF010000034">
    <property type="protein sequence ID" value="MFC0393613.1"/>
    <property type="molecule type" value="Genomic_DNA"/>
</dbReference>
<dbReference type="RefSeq" id="WP_204821632.1">
    <property type="nucleotide sequence ID" value="NZ_JANHOF010000008.1"/>
</dbReference>
<feature type="transmembrane region" description="Helical" evidence="2">
    <location>
        <begin position="460"/>
        <end position="482"/>
    </location>
</feature>
<dbReference type="InterPro" id="IPR014710">
    <property type="entry name" value="RmlC-like_jellyroll"/>
</dbReference>
<dbReference type="Pfam" id="PF00027">
    <property type="entry name" value="cNMP_binding"/>
    <property type="match status" value="2"/>
</dbReference>
<dbReference type="InterPro" id="IPR050503">
    <property type="entry name" value="cAMP-dep_PK_reg_su-like"/>
</dbReference>
<gene>
    <name evidence="4" type="ORF">ACFFJ8_19855</name>
</gene>
<feature type="transmembrane region" description="Helical" evidence="2">
    <location>
        <begin position="420"/>
        <end position="440"/>
    </location>
</feature>
<accession>A0ABV6JGB1</accession>
<feature type="domain" description="Cyclic nucleotide-binding" evidence="3">
    <location>
        <begin position="146"/>
        <end position="261"/>
    </location>
</feature>
<evidence type="ECO:0000256" key="1">
    <source>
        <dbReference type="ARBA" id="ARBA00023159"/>
    </source>
</evidence>
<feature type="transmembrane region" description="Helical" evidence="2">
    <location>
        <begin position="526"/>
        <end position="544"/>
    </location>
</feature>
<feature type="transmembrane region" description="Helical" evidence="2">
    <location>
        <begin position="349"/>
        <end position="368"/>
    </location>
</feature>
<evidence type="ECO:0000256" key="2">
    <source>
        <dbReference type="SAM" id="Phobius"/>
    </source>
</evidence>
<evidence type="ECO:0000259" key="3">
    <source>
        <dbReference type="PROSITE" id="PS50042"/>
    </source>
</evidence>
<feature type="transmembrane region" description="Helical" evidence="2">
    <location>
        <begin position="294"/>
        <end position="312"/>
    </location>
</feature>